<dbReference type="PRINTS" id="PR00081">
    <property type="entry name" value="GDHRDH"/>
</dbReference>
<evidence type="ECO:0000313" key="4">
    <source>
        <dbReference type="Proteomes" id="UP000034034"/>
    </source>
</evidence>
<organism evidence="3 4">
    <name type="scientific">Streptomyces xiamenensis</name>
    <dbReference type="NCBI Taxonomy" id="408015"/>
    <lineage>
        <taxon>Bacteria</taxon>
        <taxon>Bacillati</taxon>
        <taxon>Actinomycetota</taxon>
        <taxon>Actinomycetes</taxon>
        <taxon>Kitasatosporales</taxon>
        <taxon>Streptomycetaceae</taxon>
        <taxon>Streptomyces</taxon>
    </lineage>
</organism>
<evidence type="ECO:0000313" key="3">
    <source>
        <dbReference type="EMBL" id="AKG44424.1"/>
    </source>
</evidence>
<dbReference type="CDD" id="cd05233">
    <property type="entry name" value="SDR_c"/>
    <property type="match status" value="1"/>
</dbReference>
<dbReference type="PROSITE" id="PS00061">
    <property type="entry name" value="ADH_SHORT"/>
    <property type="match status" value="1"/>
</dbReference>
<dbReference type="EMBL" id="CP009922">
    <property type="protein sequence ID" value="AKG44424.1"/>
    <property type="molecule type" value="Genomic_DNA"/>
</dbReference>
<dbReference type="HOGENOM" id="CLU_010194_1_0_11"/>
<dbReference type="KEGG" id="sxi:SXIM_30400"/>
<dbReference type="InterPro" id="IPR036291">
    <property type="entry name" value="NAD(P)-bd_dom_sf"/>
</dbReference>
<dbReference type="FunFam" id="3.40.50.720:FF:000084">
    <property type="entry name" value="Short-chain dehydrogenase reductase"/>
    <property type="match status" value="1"/>
</dbReference>
<dbReference type="Proteomes" id="UP000034034">
    <property type="component" value="Chromosome"/>
</dbReference>
<dbReference type="InterPro" id="IPR020904">
    <property type="entry name" value="Sc_DH/Rdtase_CS"/>
</dbReference>
<evidence type="ECO:0000256" key="2">
    <source>
        <dbReference type="ARBA" id="ARBA00023002"/>
    </source>
</evidence>
<dbReference type="Gene3D" id="3.40.50.720">
    <property type="entry name" value="NAD(P)-binding Rossmann-like Domain"/>
    <property type="match status" value="1"/>
</dbReference>
<evidence type="ECO:0000256" key="1">
    <source>
        <dbReference type="ARBA" id="ARBA00006484"/>
    </source>
</evidence>
<sequence>MTAPRAGSQEDFMESSDAPVALVTGGTSGIGLATARLLSERGHRVAVCGRDQRRLDRAARELPGVHAVRADLSTWEAAAAAVAEVVSAFGRLDVLVTAHGAVGEPGPVAELPAAAWDHVLGTNLIGPIATTVAAVPALRRTRGAVVHVGSISAIQATPQTAPYGVSKAGLVAFTKHAAADLAEFGIRVNAVLPGWVRTPPAIAYFEQIGRPEGPRDGNFLGRVAEPAEIAEVIAFLASRKASFITGEAVVADGGEWIKMSDPE</sequence>
<protein>
    <submittedName>
        <fullName evidence="3">3-oxoacyl-[acyl-carrier-protein] reductase</fullName>
    </submittedName>
</protein>
<dbReference type="PRINTS" id="PR00080">
    <property type="entry name" value="SDRFAMILY"/>
</dbReference>
<keyword evidence="2" id="KW-0560">Oxidoreductase</keyword>
<name>A0A0F7FVC3_9ACTN</name>
<keyword evidence="4" id="KW-1185">Reference proteome</keyword>
<dbReference type="InterPro" id="IPR002347">
    <property type="entry name" value="SDR_fam"/>
</dbReference>
<dbReference type="Pfam" id="PF13561">
    <property type="entry name" value="adh_short_C2"/>
    <property type="match status" value="1"/>
</dbReference>
<dbReference type="PATRIC" id="fig|408015.6.peg.3077"/>
<dbReference type="GO" id="GO:0016491">
    <property type="term" value="F:oxidoreductase activity"/>
    <property type="evidence" value="ECO:0007669"/>
    <property type="project" value="UniProtKB-KW"/>
</dbReference>
<proteinExistence type="inferred from homology"/>
<dbReference type="STRING" id="408015.SXIM_30400"/>
<gene>
    <name evidence="3" type="ORF">SXIM_30400</name>
</gene>
<reference evidence="3" key="1">
    <citation type="submission" date="2019-08" db="EMBL/GenBank/DDBJ databases">
        <title>Complete genome sequence of a mangrove-derived Streptomyces xiamenensis.</title>
        <authorList>
            <person name="Xu J."/>
        </authorList>
    </citation>
    <scope>NUCLEOTIDE SEQUENCE</scope>
    <source>
        <strain evidence="3">318</strain>
    </source>
</reference>
<dbReference type="PANTHER" id="PTHR24321:SF8">
    <property type="entry name" value="ESTRADIOL 17-BETA-DEHYDROGENASE 8-RELATED"/>
    <property type="match status" value="1"/>
</dbReference>
<comment type="similarity">
    <text evidence="1">Belongs to the short-chain dehydrogenases/reductases (SDR) family.</text>
</comment>
<dbReference type="PANTHER" id="PTHR24321">
    <property type="entry name" value="DEHYDROGENASES, SHORT CHAIN"/>
    <property type="match status" value="1"/>
</dbReference>
<accession>A0A0F7FVC3</accession>
<dbReference type="SUPFAM" id="SSF51735">
    <property type="entry name" value="NAD(P)-binding Rossmann-fold domains"/>
    <property type="match status" value="1"/>
</dbReference>
<dbReference type="AlphaFoldDB" id="A0A0F7FVC3"/>